<protein>
    <submittedName>
        <fullName evidence="12">DEAD/DEAH box helicase</fullName>
    </submittedName>
</protein>
<evidence type="ECO:0000313" key="12">
    <source>
        <dbReference type="EMBL" id="TYB77216.1"/>
    </source>
</evidence>
<dbReference type="InterPro" id="IPR005580">
    <property type="entry name" value="DbpA/CsdA_RNA-bd_dom"/>
</dbReference>
<dbReference type="Pfam" id="PF00271">
    <property type="entry name" value="Helicase_C"/>
    <property type="match status" value="1"/>
</dbReference>
<dbReference type="InterPro" id="IPR000629">
    <property type="entry name" value="RNA-helicase_DEAD-box_CS"/>
</dbReference>
<evidence type="ECO:0000259" key="11">
    <source>
        <dbReference type="PROSITE" id="PS51195"/>
    </source>
</evidence>
<evidence type="ECO:0000256" key="8">
    <source>
        <dbReference type="SAM" id="MobiDB-lite"/>
    </source>
</evidence>
<evidence type="ECO:0000259" key="10">
    <source>
        <dbReference type="PROSITE" id="PS51194"/>
    </source>
</evidence>
<evidence type="ECO:0000256" key="2">
    <source>
        <dbReference type="ARBA" id="ARBA00022801"/>
    </source>
</evidence>
<dbReference type="SMART" id="SM00487">
    <property type="entry name" value="DEXDc"/>
    <property type="match status" value="1"/>
</dbReference>
<keyword evidence="13" id="KW-1185">Reference proteome</keyword>
<comment type="caution">
    <text evidence="12">The sequence shown here is derived from an EMBL/GenBank/DDBJ whole genome shotgun (WGS) entry which is preliminary data.</text>
</comment>
<dbReference type="GO" id="GO:0005524">
    <property type="term" value="F:ATP binding"/>
    <property type="evidence" value="ECO:0007669"/>
    <property type="project" value="UniProtKB-KW"/>
</dbReference>
<dbReference type="PROSITE" id="PS51195">
    <property type="entry name" value="Q_MOTIF"/>
    <property type="match status" value="1"/>
</dbReference>
<feature type="short sequence motif" description="Q motif" evidence="6">
    <location>
        <begin position="2"/>
        <end position="30"/>
    </location>
</feature>
<dbReference type="RefSeq" id="WP_148404091.1">
    <property type="nucleotide sequence ID" value="NZ_VSKK01000002.1"/>
</dbReference>
<dbReference type="EMBL" id="VSKK01000002">
    <property type="protein sequence ID" value="TYB77216.1"/>
    <property type="molecule type" value="Genomic_DNA"/>
</dbReference>
<dbReference type="InterPro" id="IPR050079">
    <property type="entry name" value="DEAD_box_RNA_helicase"/>
</dbReference>
<dbReference type="Gene3D" id="3.30.70.330">
    <property type="match status" value="1"/>
</dbReference>
<evidence type="ECO:0000256" key="6">
    <source>
        <dbReference type="PROSITE-ProRule" id="PRU00552"/>
    </source>
</evidence>
<evidence type="ECO:0000256" key="3">
    <source>
        <dbReference type="ARBA" id="ARBA00022806"/>
    </source>
</evidence>
<dbReference type="InterPro" id="IPR027417">
    <property type="entry name" value="P-loop_NTPase"/>
</dbReference>
<feature type="compositionally biased region" description="Basic and acidic residues" evidence="8">
    <location>
        <begin position="558"/>
        <end position="584"/>
    </location>
</feature>
<dbReference type="SUPFAM" id="SSF52540">
    <property type="entry name" value="P-loop containing nucleoside triphosphate hydrolases"/>
    <property type="match status" value="1"/>
</dbReference>
<dbReference type="GO" id="GO:0016787">
    <property type="term" value="F:hydrolase activity"/>
    <property type="evidence" value="ECO:0007669"/>
    <property type="project" value="UniProtKB-KW"/>
</dbReference>
<dbReference type="PROSITE" id="PS51194">
    <property type="entry name" value="HELICASE_CTER"/>
    <property type="match status" value="1"/>
</dbReference>
<dbReference type="InterPro" id="IPR012677">
    <property type="entry name" value="Nucleotide-bd_a/b_plait_sf"/>
</dbReference>
<dbReference type="OrthoDB" id="9785240at2"/>
<feature type="domain" description="DEAD-box RNA helicase Q" evidence="11">
    <location>
        <begin position="2"/>
        <end position="30"/>
    </location>
</feature>
<sequence length="620" mass="69781">MTTFQDLGLNEDLLKAITDMGFENPSDVQAKAVPILLEKDTDLVALAQTGTGKTAAFGFPMLQKINMDSRTTQGLILSPTRELCLQIANEIKAYGKYCKGLNVVAIYGGASITDQARDVKKGAQIIVATPGRMKDMIKRRLVDISKIEYAVLDEADEMLNMGFKEDITDILSHTPEEKNTWLFSATMPKEVSNIAKKFMVDPIEITVGNKNESTNQVSHEYYLVNARDRYAALKRLADANPDIFSVIFCRTKRDTQKVAEQLIEDGYSAGALHGDLSQNQRDLVMKSFRNQQIQMLVATDVAARGIDVDDITHVINYQLPDEPEIYTHRSGRTGRAGKTGISMVIVSKSEVRKIKSIERIIKKDFIKKEIPDGMDICEVQLMSLANKIHNTEINPEINKHLESINELFADTTKDELIKKFFSVEFTRFFDYYSKSRIQNVTESRGSDDSGGGRSYSNNSDDTRYFINVGSKDGYDWMKLKDFLKEVLELGRDDVFKVDVKESFSFFTTDKALQEKVITFFTDFKHDGRFVNVEVSEDKGESTSRNKRRSGGGGFGGGRKRDDSSRSERRSSGGRSDRGADRSDRGGSANRSTRRTDSDSKPRRSEPKNDSGAERPRRSRR</sequence>
<dbReference type="InterPro" id="IPR014014">
    <property type="entry name" value="RNA_helicase_DEAD_Q_motif"/>
</dbReference>
<reference evidence="12 13" key="1">
    <citation type="submission" date="2019-08" db="EMBL/GenBank/DDBJ databases">
        <title>Genomes of Antarctic Bizionia species.</title>
        <authorList>
            <person name="Bowman J.P."/>
        </authorList>
    </citation>
    <scope>NUCLEOTIDE SEQUENCE [LARGE SCALE GENOMIC DNA]</scope>
    <source>
        <strain evidence="12 13">ADA-4</strain>
    </source>
</reference>
<dbReference type="GO" id="GO:0003676">
    <property type="term" value="F:nucleic acid binding"/>
    <property type="evidence" value="ECO:0007669"/>
    <property type="project" value="InterPro"/>
</dbReference>
<keyword evidence="3 7" id="KW-0347">Helicase</keyword>
<feature type="compositionally biased region" description="Basic and acidic residues" evidence="8">
    <location>
        <begin position="593"/>
        <end position="620"/>
    </location>
</feature>
<evidence type="ECO:0000259" key="9">
    <source>
        <dbReference type="PROSITE" id="PS51192"/>
    </source>
</evidence>
<dbReference type="CDD" id="cd18787">
    <property type="entry name" value="SF2_C_DEAD"/>
    <property type="match status" value="1"/>
</dbReference>
<dbReference type="SMART" id="SM00490">
    <property type="entry name" value="HELICc"/>
    <property type="match status" value="1"/>
</dbReference>
<dbReference type="InterPro" id="IPR044742">
    <property type="entry name" value="DEAD/DEAH_RhlB"/>
</dbReference>
<dbReference type="Pfam" id="PF03880">
    <property type="entry name" value="DbpA"/>
    <property type="match status" value="1"/>
</dbReference>
<dbReference type="PANTHER" id="PTHR47959:SF13">
    <property type="entry name" value="ATP-DEPENDENT RNA HELICASE RHLE"/>
    <property type="match status" value="1"/>
</dbReference>
<evidence type="ECO:0000256" key="7">
    <source>
        <dbReference type="RuleBase" id="RU000492"/>
    </source>
</evidence>
<dbReference type="PANTHER" id="PTHR47959">
    <property type="entry name" value="ATP-DEPENDENT RNA HELICASE RHLE-RELATED"/>
    <property type="match status" value="1"/>
</dbReference>
<dbReference type="AlphaFoldDB" id="A0A5D0R8Q1"/>
<dbReference type="InterPro" id="IPR001650">
    <property type="entry name" value="Helicase_C-like"/>
</dbReference>
<dbReference type="GO" id="GO:0005829">
    <property type="term" value="C:cytosol"/>
    <property type="evidence" value="ECO:0007669"/>
    <property type="project" value="TreeGrafter"/>
</dbReference>
<dbReference type="Proteomes" id="UP000323720">
    <property type="component" value="Unassembled WGS sequence"/>
</dbReference>
<evidence type="ECO:0000256" key="5">
    <source>
        <dbReference type="ARBA" id="ARBA00038437"/>
    </source>
</evidence>
<feature type="domain" description="Helicase ATP-binding" evidence="9">
    <location>
        <begin position="34"/>
        <end position="205"/>
    </location>
</feature>
<dbReference type="PROSITE" id="PS00039">
    <property type="entry name" value="DEAD_ATP_HELICASE"/>
    <property type="match status" value="1"/>
</dbReference>
<dbReference type="CDD" id="cd00268">
    <property type="entry name" value="DEADc"/>
    <property type="match status" value="1"/>
</dbReference>
<name>A0A5D0R8Q1_9FLAO</name>
<dbReference type="InterPro" id="IPR011545">
    <property type="entry name" value="DEAD/DEAH_box_helicase_dom"/>
</dbReference>
<keyword evidence="2 7" id="KW-0378">Hydrolase</keyword>
<accession>A0A5D0R8Q1</accession>
<gene>
    <name evidence="12" type="ORF">ES674_11075</name>
</gene>
<feature type="region of interest" description="Disordered" evidence="8">
    <location>
        <begin position="535"/>
        <end position="620"/>
    </location>
</feature>
<dbReference type="InterPro" id="IPR014001">
    <property type="entry name" value="Helicase_ATP-bd"/>
</dbReference>
<dbReference type="Gene3D" id="3.40.50.300">
    <property type="entry name" value="P-loop containing nucleotide triphosphate hydrolases"/>
    <property type="match status" value="2"/>
</dbReference>
<dbReference type="Pfam" id="PF00270">
    <property type="entry name" value="DEAD"/>
    <property type="match status" value="1"/>
</dbReference>
<dbReference type="CDD" id="cd12252">
    <property type="entry name" value="RRM_DbpA"/>
    <property type="match status" value="1"/>
</dbReference>
<evidence type="ECO:0000256" key="1">
    <source>
        <dbReference type="ARBA" id="ARBA00022741"/>
    </source>
</evidence>
<dbReference type="PROSITE" id="PS51192">
    <property type="entry name" value="HELICASE_ATP_BIND_1"/>
    <property type="match status" value="1"/>
</dbReference>
<evidence type="ECO:0000313" key="13">
    <source>
        <dbReference type="Proteomes" id="UP000323720"/>
    </source>
</evidence>
<feature type="domain" description="Helicase C-terminal" evidence="10">
    <location>
        <begin position="216"/>
        <end position="385"/>
    </location>
</feature>
<keyword evidence="1 7" id="KW-0547">Nucleotide-binding</keyword>
<dbReference type="GO" id="GO:0003724">
    <property type="term" value="F:RNA helicase activity"/>
    <property type="evidence" value="ECO:0007669"/>
    <property type="project" value="InterPro"/>
</dbReference>
<comment type="similarity">
    <text evidence="5 7">Belongs to the DEAD box helicase family.</text>
</comment>
<organism evidence="12 13">
    <name type="scientific">Bizionia myxarmorum</name>
    <dbReference type="NCBI Taxonomy" id="291186"/>
    <lineage>
        <taxon>Bacteria</taxon>
        <taxon>Pseudomonadati</taxon>
        <taxon>Bacteroidota</taxon>
        <taxon>Flavobacteriia</taxon>
        <taxon>Flavobacteriales</taxon>
        <taxon>Flavobacteriaceae</taxon>
        <taxon>Bizionia</taxon>
    </lineage>
</organism>
<keyword evidence="4 7" id="KW-0067">ATP-binding</keyword>
<proteinExistence type="inferred from homology"/>
<evidence type="ECO:0000256" key="4">
    <source>
        <dbReference type="ARBA" id="ARBA00022840"/>
    </source>
</evidence>